<accession>A0A345Y5I3</accession>
<dbReference type="Proteomes" id="UP000254537">
    <property type="component" value="Chromosome"/>
</dbReference>
<feature type="transmembrane region" description="Helical" evidence="2">
    <location>
        <begin position="67"/>
        <end position="85"/>
    </location>
</feature>
<feature type="domain" description="EamA" evidence="3">
    <location>
        <begin position="156"/>
        <end position="285"/>
    </location>
</feature>
<evidence type="ECO:0000313" key="4">
    <source>
        <dbReference type="EMBL" id="AXK39185.1"/>
    </source>
</evidence>
<dbReference type="AlphaFoldDB" id="A0A345Y5I3"/>
<keyword evidence="2" id="KW-0812">Transmembrane</keyword>
<protein>
    <submittedName>
        <fullName evidence="4">DMT family transporter</fullName>
    </submittedName>
</protein>
<proteinExistence type="predicted"/>
<gene>
    <name evidence="4" type="ORF">DWG20_06910</name>
</gene>
<sequence length="346" mass="37072">MPTPSQIRFAALGVLSVALVWGLMWYPFRFLADAGVSPQLSSFLVYSLVTVMGVALFWRVFHEHWRLTTQLAILLVAFGWTNFGYTKAMTDGEVMRALLLFYASPLWGALFSWLVLKEKLTRIGWGVVAVSLAGCVAILWQPGGTGGPWLSEPYEWMALTAGMAFAFGQVVSRHARALPPPVKSSAIWIGTAALGFALSAANGELSRIAAIDVWQWGVLGSLAVSLICTSVVSQASLAVLPANQVITLMLTELVFAAVSAYLMAGETMTANEWLGGVLIVGASLFSGKMTSKPAPIEAAPPADIAPCCGQIGEAEPAEPAATEPPPVIRRRNIEGEATRPRGLRRR</sequence>
<keyword evidence="2" id="KW-0472">Membrane</keyword>
<name>A0A345Y5I3_9NEIS</name>
<feature type="transmembrane region" description="Helical" evidence="2">
    <location>
        <begin position="213"/>
        <end position="233"/>
    </location>
</feature>
<dbReference type="RefSeq" id="WP_115433120.1">
    <property type="nucleotide sequence ID" value="NZ_CP031337.1"/>
</dbReference>
<feature type="transmembrane region" description="Helical" evidence="2">
    <location>
        <begin position="7"/>
        <end position="28"/>
    </location>
</feature>
<dbReference type="Pfam" id="PF00892">
    <property type="entry name" value="EamA"/>
    <property type="match status" value="2"/>
</dbReference>
<organism evidence="4 5">
    <name type="scientific">Crenobacter cavernae</name>
    <dbReference type="NCBI Taxonomy" id="2290923"/>
    <lineage>
        <taxon>Bacteria</taxon>
        <taxon>Pseudomonadati</taxon>
        <taxon>Pseudomonadota</taxon>
        <taxon>Betaproteobacteria</taxon>
        <taxon>Neisseriales</taxon>
        <taxon>Neisseriaceae</taxon>
        <taxon>Crenobacter</taxon>
    </lineage>
</organism>
<dbReference type="KEGG" id="ccah:DWG20_06910"/>
<feature type="region of interest" description="Disordered" evidence="1">
    <location>
        <begin position="313"/>
        <end position="346"/>
    </location>
</feature>
<dbReference type="EMBL" id="CP031337">
    <property type="protein sequence ID" value="AXK39185.1"/>
    <property type="molecule type" value="Genomic_DNA"/>
</dbReference>
<dbReference type="OrthoDB" id="5295396at2"/>
<dbReference type="GO" id="GO:0016020">
    <property type="term" value="C:membrane"/>
    <property type="evidence" value="ECO:0007669"/>
    <property type="project" value="InterPro"/>
</dbReference>
<dbReference type="PANTHER" id="PTHR22911">
    <property type="entry name" value="ACYL-MALONYL CONDENSING ENZYME-RELATED"/>
    <property type="match status" value="1"/>
</dbReference>
<evidence type="ECO:0000259" key="3">
    <source>
        <dbReference type="Pfam" id="PF00892"/>
    </source>
</evidence>
<feature type="transmembrane region" description="Helical" evidence="2">
    <location>
        <begin position="184"/>
        <end position="201"/>
    </location>
</feature>
<feature type="transmembrane region" description="Helical" evidence="2">
    <location>
        <begin position="245"/>
        <end position="264"/>
    </location>
</feature>
<dbReference type="SUPFAM" id="SSF103481">
    <property type="entry name" value="Multidrug resistance efflux transporter EmrE"/>
    <property type="match status" value="1"/>
</dbReference>
<feature type="transmembrane region" description="Helical" evidence="2">
    <location>
        <begin position="97"/>
        <end position="116"/>
    </location>
</feature>
<reference evidence="4 5" key="1">
    <citation type="submission" date="2018-07" db="EMBL/GenBank/DDBJ databases">
        <title>Crenobacter cavernae sp. nov., isolated from a karst cave.</title>
        <authorList>
            <person name="Zhu H."/>
        </authorList>
    </citation>
    <scope>NUCLEOTIDE SEQUENCE [LARGE SCALE GENOMIC DNA]</scope>
    <source>
        <strain evidence="4 5">K1W11S-77</strain>
    </source>
</reference>
<feature type="transmembrane region" description="Helical" evidence="2">
    <location>
        <begin position="123"/>
        <end position="142"/>
    </location>
</feature>
<evidence type="ECO:0000313" key="5">
    <source>
        <dbReference type="Proteomes" id="UP000254537"/>
    </source>
</evidence>
<feature type="domain" description="EamA" evidence="3">
    <location>
        <begin position="9"/>
        <end position="139"/>
    </location>
</feature>
<keyword evidence="2" id="KW-1133">Transmembrane helix</keyword>
<dbReference type="InterPro" id="IPR037185">
    <property type="entry name" value="EmrE-like"/>
</dbReference>
<dbReference type="InterPro" id="IPR000620">
    <property type="entry name" value="EamA_dom"/>
</dbReference>
<evidence type="ECO:0000256" key="2">
    <source>
        <dbReference type="SAM" id="Phobius"/>
    </source>
</evidence>
<evidence type="ECO:0000256" key="1">
    <source>
        <dbReference type="SAM" id="MobiDB-lite"/>
    </source>
</evidence>
<feature type="transmembrane region" description="Helical" evidence="2">
    <location>
        <begin position="40"/>
        <end position="60"/>
    </location>
</feature>